<reference evidence="13 14" key="1">
    <citation type="submission" date="2018-06" db="EMBL/GenBank/DDBJ databases">
        <authorList>
            <consortium name="IHU Genomes"/>
        </authorList>
    </citation>
    <scope>NUCLEOTIDE SEQUENCE [LARGE SCALE GENOMIC DNA]</scope>
    <source>
        <strain evidence="13 14">NEC25</strain>
    </source>
</reference>
<dbReference type="GO" id="GO:0015648">
    <property type="term" value="F:lipid-linked peptidoglycan transporter activity"/>
    <property type="evidence" value="ECO:0007669"/>
    <property type="project" value="TreeGrafter"/>
</dbReference>
<feature type="transmembrane region" description="Helical" evidence="11">
    <location>
        <begin position="372"/>
        <end position="393"/>
    </location>
</feature>
<evidence type="ECO:0000256" key="11">
    <source>
        <dbReference type="SAM" id="Phobius"/>
    </source>
</evidence>
<dbReference type="GO" id="GO:0009252">
    <property type="term" value="P:peptidoglycan biosynthetic process"/>
    <property type="evidence" value="ECO:0007669"/>
    <property type="project" value="UniProtKB-KW"/>
</dbReference>
<organism evidence="13 14">
    <name type="scientific">Clostridium neonatale</name>
    <dbReference type="NCBI Taxonomy" id="137838"/>
    <lineage>
        <taxon>Bacteria</taxon>
        <taxon>Bacillati</taxon>
        <taxon>Bacillota</taxon>
        <taxon>Clostridia</taxon>
        <taxon>Eubacteriales</taxon>
        <taxon>Clostridiaceae</taxon>
        <taxon>Clostridium</taxon>
    </lineage>
</organism>
<accession>A0A650M4V6</accession>
<keyword evidence="5 11" id="KW-0812">Transmembrane</keyword>
<dbReference type="Proteomes" id="UP000789738">
    <property type="component" value="Unassembled WGS sequence"/>
</dbReference>
<feature type="transmembrane region" description="Helical" evidence="11">
    <location>
        <begin position="76"/>
        <end position="98"/>
    </location>
</feature>
<dbReference type="GO" id="GO:0005886">
    <property type="term" value="C:plasma membrane"/>
    <property type="evidence" value="ECO:0007669"/>
    <property type="project" value="TreeGrafter"/>
</dbReference>
<dbReference type="Proteomes" id="UP000431451">
    <property type="component" value="Unassembled WGS sequence"/>
</dbReference>
<evidence type="ECO:0000256" key="3">
    <source>
        <dbReference type="ARBA" id="ARBA00022676"/>
    </source>
</evidence>
<keyword evidence="2" id="KW-1003">Cell membrane</keyword>
<reference evidence="12" key="2">
    <citation type="submission" date="2021-10" db="EMBL/GenBank/DDBJ databases">
        <authorList>
            <person name="Mesa V."/>
        </authorList>
    </citation>
    <scope>NUCLEOTIDE SEQUENCE</scope>
    <source>
        <strain evidence="12">CC3_PB</strain>
    </source>
</reference>
<feature type="transmembrane region" description="Helical" evidence="11">
    <location>
        <begin position="305"/>
        <end position="322"/>
    </location>
</feature>
<evidence type="ECO:0000256" key="5">
    <source>
        <dbReference type="ARBA" id="ARBA00022692"/>
    </source>
</evidence>
<feature type="transmembrane region" description="Helical" evidence="11">
    <location>
        <begin position="168"/>
        <end position="184"/>
    </location>
</feature>
<feature type="transmembrane region" description="Helical" evidence="11">
    <location>
        <begin position="190"/>
        <end position="207"/>
    </location>
</feature>
<keyword evidence="10" id="KW-0961">Cell wall biogenesis/degradation</keyword>
<keyword evidence="4 13" id="KW-0808">Transferase</keyword>
<feature type="transmembrane region" description="Helical" evidence="11">
    <location>
        <begin position="214"/>
        <end position="235"/>
    </location>
</feature>
<dbReference type="Pfam" id="PF01098">
    <property type="entry name" value="FTSW_RODA_SPOVE"/>
    <property type="match status" value="1"/>
</dbReference>
<keyword evidence="9 11" id="KW-0472">Membrane</keyword>
<dbReference type="GO" id="GO:0051301">
    <property type="term" value="P:cell division"/>
    <property type="evidence" value="ECO:0007669"/>
    <property type="project" value="InterPro"/>
</dbReference>
<feature type="transmembrane region" description="Helical" evidence="11">
    <location>
        <begin position="334"/>
        <end position="352"/>
    </location>
</feature>
<dbReference type="GO" id="GO:0071555">
    <property type="term" value="P:cell wall organization"/>
    <property type="evidence" value="ECO:0007669"/>
    <property type="project" value="UniProtKB-KW"/>
</dbReference>
<evidence type="ECO:0000256" key="9">
    <source>
        <dbReference type="ARBA" id="ARBA00023136"/>
    </source>
</evidence>
<gene>
    <name evidence="13" type="primary">ftsW_1</name>
    <name evidence="12" type="synonym">rodA</name>
    <name evidence="12" type="ORF">CNEO_45115</name>
    <name evidence="13" type="ORF">CNEONATNEC25_00652</name>
</gene>
<protein>
    <submittedName>
        <fullName evidence="13">Putative peptidoglycan glycosyltransferase FtsW</fullName>
        <ecNumber evidence="13">2.4.1.129</ecNumber>
    </submittedName>
    <submittedName>
        <fullName evidence="12">Rod shape-determining protein</fullName>
    </submittedName>
</protein>
<dbReference type="InterPro" id="IPR011923">
    <property type="entry name" value="RodA/MrdB"/>
</dbReference>
<feature type="transmembrane region" description="Helical" evidence="11">
    <location>
        <begin position="104"/>
        <end position="123"/>
    </location>
</feature>
<keyword evidence="7" id="KW-0573">Peptidoglycan synthesis</keyword>
<name>A0A650M4V6_9CLOT</name>
<dbReference type="NCBIfam" id="TIGR02210">
    <property type="entry name" value="rodA_shape"/>
    <property type="match status" value="1"/>
</dbReference>
<feature type="transmembrane region" description="Helical" evidence="11">
    <location>
        <begin position="44"/>
        <end position="64"/>
    </location>
</feature>
<dbReference type="InterPro" id="IPR018365">
    <property type="entry name" value="Cell_cycle_FtsW-rel_CS"/>
</dbReference>
<feature type="transmembrane region" description="Helical" evidence="11">
    <location>
        <begin position="7"/>
        <end position="24"/>
    </location>
</feature>
<dbReference type="GO" id="GO:0032153">
    <property type="term" value="C:cell division site"/>
    <property type="evidence" value="ECO:0007669"/>
    <property type="project" value="TreeGrafter"/>
</dbReference>
<dbReference type="AlphaFoldDB" id="A0A650M4V6"/>
<dbReference type="EC" id="2.4.1.129" evidence="13"/>
<evidence type="ECO:0000256" key="10">
    <source>
        <dbReference type="ARBA" id="ARBA00023316"/>
    </source>
</evidence>
<evidence type="ECO:0000256" key="4">
    <source>
        <dbReference type="ARBA" id="ARBA00022679"/>
    </source>
</evidence>
<evidence type="ECO:0000313" key="12">
    <source>
        <dbReference type="EMBL" id="CAG9711141.1"/>
    </source>
</evidence>
<dbReference type="EMBL" id="UWJD01000001">
    <property type="protein sequence ID" value="VCT83057.1"/>
    <property type="molecule type" value="Genomic_DNA"/>
</dbReference>
<dbReference type="GO" id="GO:0008360">
    <property type="term" value="P:regulation of cell shape"/>
    <property type="evidence" value="ECO:0007669"/>
    <property type="project" value="UniProtKB-KW"/>
</dbReference>
<dbReference type="InterPro" id="IPR001182">
    <property type="entry name" value="FtsW/RodA"/>
</dbReference>
<dbReference type="PROSITE" id="PS00428">
    <property type="entry name" value="FTSW_RODA_SPOVE"/>
    <property type="match status" value="1"/>
</dbReference>
<keyword evidence="8 11" id="KW-1133">Transmembrane helix</keyword>
<evidence type="ECO:0000256" key="8">
    <source>
        <dbReference type="ARBA" id="ARBA00022989"/>
    </source>
</evidence>
<dbReference type="GO" id="GO:0016757">
    <property type="term" value="F:glycosyltransferase activity"/>
    <property type="evidence" value="ECO:0007669"/>
    <property type="project" value="UniProtKB-KW"/>
</dbReference>
<evidence type="ECO:0000256" key="1">
    <source>
        <dbReference type="ARBA" id="ARBA00004141"/>
    </source>
</evidence>
<dbReference type="EMBL" id="CAKJVE010000004">
    <property type="protein sequence ID" value="CAG9711141.1"/>
    <property type="molecule type" value="Genomic_DNA"/>
</dbReference>
<evidence type="ECO:0000313" key="14">
    <source>
        <dbReference type="Proteomes" id="UP000431451"/>
    </source>
</evidence>
<sequence length="401" mass="44572">MHLSIKINMIILFMFISVYLKQRGGNVFKKLKLDTKLIKEIDKTLLICMILLTLYGIFNIYLCTKGDYGFFFAKRQFMWFLISMVALYLVITFDYTFIMNYAPIIYWGTVVLLIITRFAGVVVNGARGWLRFGPISLQPAELAKLGIIFMLAKKLEEMDGQINDVKNFFTLVFYAAIPVLFIIIQPDMGMTMVCFFIVLGIFFIAGLDMRIIGGGLLSIVLAIVIVWNSGLLPSYQKGRFTGFLNPAADDSDTGYHLTQSLISIGSGGILGSRPSIKNDSSTGYAAQNVPEIQTDFIFAAIAEQYGFLGAMLLIVLYGFLIYKMIAIARTSKDLFGSIICVGIISYFLHAILQNIGMTIGLLPITGITLPLISYGGSSLLTTIISVGLVLNVGMRRKKIYF</sequence>
<proteinExistence type="predicted"/>
<evidence type="ECO:0000313" key="13">
    <source>
        <dbReference type="EMBL" id="VCT83057.1"/>
    </source>
</evidence>
<evidence type="ECO:0000256" key="7">
    <source>
        <dbReference type="ARBA" id="ARBA00022984"/>
    </source>
</evidence>
<keyword evidence="3 13" id="KW-0328">Glycosyltransferase</keyword>
<dbReference type="PANTHER" id="PTHR30474">
    <property type="entry name" value="CELL CYCLE PROTEIN"/>
    <property type="match status" value="1"/>
</dbReference>
<comment type="subcellular location">
    <subcellularLocation>
        <location evidence="1">Membrane</location>
        <topology evidence="1">Multi-pass membrane protein</topology>
    </subcellularLocation>
</comment>
<evidence type="ECO:0000256" key="2">
    <source>
        <dbReference type="ARBA" id="ARBA00022475"/>
    </source>
</evidence>
<evidence type="ECO:0000256" key="6">
    <source>
        <dbReference type="ARBA" id="ARBA00022960"/>
    </source>
</evidence>
<keyword evidence="6" id="KW-0133">Cell shape</keyword>
<dbReference type="PANTHER" id="PTHR30474:SF1">
    <property type="entry name" value="PEPTIDOGLYCAN GLYCOSYLTRANSFERASE MRDB"/>
    <property type="match status" value="1"/>
</dbReference>